<feature type="domain" description="AB hydrolase-1" evidence="4">
    <location>
        <begin position="135"/>
        <end position="291"/>
    </location>
</feature>
<dbReference type="AlphaFoldDB" id="A0A1Y2CAA2"/>
<dbReference type="GO" id="GO:0016787">
    <property type="term" value="F:hydrolase activity"/>
    <property type="evidence" value="ECO:0007669"/>
    <property type="project" value="UniProtKB-KW"/>
</dbReference>
<accession>A0A1Y2CAA2</accession>
<evidence type="ECO:0008006" key="8">
    <source>
        <dbReference type="Google" id="ProtNLM"/>
    </source>
</evidence>
<dbReference type="Pfam" id="PF08386">
    <property type="entry name" value="Abhydrolase_4"/>
    <property type="match status" value="1"/>
</dbReference>
<dbReference type="Proteomes" id="UP000193642">
    <property type="component" value="Unassembled WGS sequence"/>
</dbReference>
<dbReference type="Pfam" id="PF00561">
    <property type="entry name" value="Abhydrolase_1"/>
    <property type="match status" value="1"/>
</dbReference>
<feature type="transmembrane region" description="Helical" evidence="3">
    <location>
        <begin position="29"/>
        <end position="49"/>
    </location>
</feature>
<keyword evidence="3" id="KW-0472">Membrane</keyword>
<feature type="domain" description="Peptidase S33 tripeptidyl aminopeptidase-like C-terminal" evidence="5">
    <location>
        <begin position="464"/>
        <end position="566"/>
    </location>
</feature>
<evidence type="ECO:0000259" key="5">
    <source>
        <dbReference type="Pfam" id="PF08386"/>
    </source>
</evidence>
<dbReference type="InterPro" id="IPR000073">
    <property type="entry name" value="AB_hydrolase_1"/>
</dbReference>
<keyword evidence="3" id="KW-1133">Transmembrane helix</keyword>
<keyword evidence="2" id="KW-0378">Hydrolase</keyword>
<name>A0A1Y2CAA2_9FUNG</name>
<keyword evidence="7" id="KW-1185">Reference proteome</keyword>
<protein>
    <recommendedName>
        <fullName evidence="8">Alpha/beta-hydrolase</fullName>
    </recommendedName>
</protein>
<comment type="caution">
    <text evidence="6">The sequence shown here is derived from an EMBL/GenBank/DDBJ whole genome shotgun (WGS) entry which is preliminary data.</text>
</comment>
<comment type="similarity">
    <text evidence="1">Belongs to the peptidase S33 family.</text>
</comment>
<dbReference type="Gene3D" id="3.40.50.1820">
    <property type="entry name" value="alpha/beta hydrolase"/>
    <property type="match status" value="1"/>
</dbReference>
<dbReference type="InterPro" id="IPR013595">
    <property type="entry name" value="Pept_S33_TAP-like_C"/>
</dbReference>
<dbReference type="OrthoDB" id="425534at2759"/>
<evidence type="ECO:0000256" key="3">
    <source>
        <dbReference type="SAM" id="Phobius"/>
    </source>
</evidence>
<gene>
    <name evidence="6" type="ORF">BCR33DRAFT_766518</name>
</gene>
<dbReference type="EMBL" id="MCGO01000025">
    <property type="protein sequence ID" value="ORY43265.1"/>
    <property type="molecule type" value="Genomic_DNA"/>
</dbReference>
<sequence>MNFEEDHEPLLLNLRTSPTKSKSKSSRGWQGLIATVSIASVIGILLFLWTATGQAPATFFKYSESHPVSANQNASLEQDPFGWSKCKGDFEFPLFQCGTLKVPLDHLGKANTNGAQLSLSLMKLTSSAPVKKGSILVNPGGPGGSGIGLVARAGLVIKTMSSGEYDIIGFDPRGIGESQSVTCFENPSLHSANDIVASTLGIPNGLDQSVSISKFNAFIQLTVQGCGRWSRDLIPFISTAYTARDMDAIRAALGEDKLNYFGFSYGTFLGITYVNMFPDRVGRVVIDGVTDPQTFAGNFVDWSLSSLVQTQDVIDGFSRLCVEAGPSKCPLSKQNDNDFSVIQRVRKFMFSLVEAPIPALSSTGTPVLLTADSVENLIFSITYSPSQWPLAASALSKSIFYKEYTALADLFSTPVDRETFCPLKDDSANFGFFSVKCADGWTDDVTTVEDFAEGAKLNSEISEFGGNAWVWTGLGCKYWPVKAVERYAGPWGNTLSNKVLLVGNTYDPVTPLASAKLAERLMNGNGVLLTHNGFGHCSIAQPSQCTMNHIRAYFSSGALPADGTICDVERGKNPFVKEGTNVFDLGMEALQAEVAKANKRVGI</sequence>
<dbReference type="InterPro" id="IPR029058">
    <property type="entry name" value="AB_hydrolase_fold"/>
</dbReference>
<dbReference type="SUPFAM" id="SSF53474">
    <property type="entry name" value="alpha/beta-Hydrolases"/>
    <property type="match status" value="1"/>
</dbReference>
<proteinExistence type="inferred from homology"/>
<evidence type="ECO:0000313" key="6">
    <source>
        <dbReference type="EMBL" id="ORY43265.1"/>
    </source>
</evidence>
<evidence type="ECO:0000259" key="4">
    <source>
        <dbReference type="Pfam" id="PF00561"/>
    </source>
</evidence>
<keyword evidence="3" id="KW-0812">Transmembrane</keyword>
<evidence type="ECO:0000256" key="1">
    <source>
        <dbReference type="ARBA" id="ARBA00010088"/>
    </source>
</evidence>
<evidence type="ECO:0000313" key="7">
    <source>
        <dbReference type="Proteomes" id="UP000193642"/>
    </source>
</evidence>
<dbReference type="PANTHER" id="PTHR43248:SF25">
    <property type="entry name" value="AB HYDROLASE-1 DOMAIN-CONTAINING PROTEIN-RELATED"/>
    <property type="match status" value="1"/>
</dbReference>
<evidence type="ECO:0000256" key="2">
    <source>
        <dbReference type="ARBA" id="ARBA00022801"/>
    </source>
</evidence>
<dbReference type="STRING" id="329046.A0A1Y2CAA2"/>
<dbReference type="PANTHER" id="PTHR43248">
    <property type="entry name" value="2-SUCCINYL-6-HYDROXY-2,4-CYCLOHEXADIENE-1-CARBOXYLATE SYNTHASE"/>
    <property type="match status" value="1"/>
</dbReference>
<dbReference type="InterPro" id="IPR051601">
    <property type="entry name" value="Serine_prot/Carboxylest_S33"/>
</dbReference>
<reference evidence="6 7" key="1">
    <citation type="submission" date="2016-07" db="EMBL/GenBank/DDBJ databases">
        <title>Pervasive Adenine N6-methylation of Active Genes in Fungi.</title>
        <authorList>
            <consortium name="DOE Joint Genome Institute"/>
            <person name="Mondo S.J."/>
            <person name="Dannebaum R.O."/>
            <person name="Kuo R.C."/>
            <person name="Labutti K."/>
            <person name="Haridas S."/>
            <person name="Kuo A."/>
            <person name="Salamov A."/>
            <person name="Ahrendt S.R."/>
            <person name="Lipzen A."/>
            <person name="Sullivan W."/>
            <person name="Andreopoulos W.B."/>
            <person name="Clum A."/>
            <person name="Lindquist E."/>
            <person name="Daum C."/>
            <person name="Ramamoorthy G.K."/>
            <person name="Gryganskyi A."/>
            <person name="Culley D."/>
            <person name="Magnuson J.K."/>
            <person name="James T.Y."/>
            <person name="O'Malley M.A."/>
            <person name="Stajich J.E."/>
            <person name="Spatafora J.W."/>
            <person name="Visel A."/>
            <person name="Grigoriev I.V."/>
        </authorList>
    </citation>
    <scope>NUCLEOTIDE SEQUENCE [LARGE SCALE GENOMIC DNA]</scope>
    <source>
        <strain evidence="6 7">JEL800</strain>
    </source>
</reference>
<organism evidence="6 7">
    <name type="scientific">Rhizoclosmatium globosum</name>
    <dbReference type="NCBI Taxonomy" id="329046"/>
    <lineage>
        <taxon>Eukaryota</taxon>
        <taxon>Fungi</taxon>
        <taxon>Fungi incertae sedis</taxon>
        <taxon>Chytridiomycota</taxon>
        <taxon>Chytridiomycota incertae sedis</taxon>
        <taxon>Chytridiomycetes</taxon>
        <taxon>Chytridiales</taxon>
        <taxon>Chytriomycetaceae</taxon>
        <taxon>Rhizoclosmatium</taxon>
    </lineage>
</organism>